<feature type="domain" description="HTH La-type RNA-binding" evidence="4">
    <location>
        <begin position="409"/>
        <end position="498"/>
    </location>
</feature>
<dbReference type="InterPro" id="IPR006607">
    <property type="entry name" value="DM15"/>
</dbReference>
<dbReference type="GO" id="GO:0048255">
    <property type="term" value="P:mRNA stabilization"/>
    <property type="evidence" value="ECO:0007669"/>
    <property type="project" value="InterPro"/>
</dbReference>
<dbReference type="Pfam" id="PF05383">
    <property type="entry name" value="La"/>
    <property type="match status" value="1"/>
</dbReference>
<dbReference type="EMBL" id="CP097510">
    <property type="protein sequence ID" value="URE30174.1"/>
    <property type="molecule type" value="Genomic_DNA"/>
</dbReference>
<dbReference type="InterPro" id="IPR036388">
    <property type="entry name" value="WH-like_DNA-bd_sf"/>
</dbReference>
<accession>A0A9E7HHD8</accession>
<feature type="region of interest" description="Disordered" evidence="3">
    <location>
        <begin position="221"/>
        <end position="242"/>
    </location>
</feature>
<sequence>MRAANCQCPIASLSRSTPIPAYFARLHAILTAVALHPFPKTLIPPSFAVPLETLNLRYDSGTISGRAPTAGPHHPRCCALDARFCSEPFLISFGFDLPQAYILATESGTAAPAEAAAVDPGEIVAHEAAPPLGVMTGRSSWRKTTATADGRKPGDPVMGAVSWPALGDATTKDSSDSTAKVAPSTVPPPMAVGNARSIPWDVPPPPPPLSVQGSMVMHKSSGFGSNNSSKHQPMHSNKHGRRRNALVNGGPPFPVPLMYQQQPGQPVLYPVFQPSTLIAHDHAYQTCCAPFPNGQSHIVKSGESHIPVIVSTSQSGGSDGNRKFPPPPRGDPNNWRPGVGYGGRPYNVREPPKNLNQAWNNQWTFGPRDNINMPQGPPPPMYYVSAAPFEVMCGPHFSSHPTPVYPNLTPEMAALRSNIVKQIEYYFSDENLQKDPYLISLLDEQGWVSISKIADFKRVKKMTTNIPLILYALWSSSLVEVQDDKIRRRGDWSKWIQASAHSIVSTQPQSTESQPPARMEGIDNDETYGLCISHTSKNSKARCEYQDEYSNPTNCCKKETNNCSECGTRNVFASDEKTNGDSNNNSKEVKSSLISEAGQRDSSGGCSCMLSNDSTGSDVDANIKFGDSVSFRNSEEKVNSSGDLKLEKKTFPTDVSSGTSGTESLDCDKGFLDESVICNAQSTFMLDEELELEQRTNEMEHLSVHKSGISMNYAAMYHCCTSQYCFGEQIGKGMALNTSGTSKSIPHAAEEDEMDINDQDVNKLVIVTQDISVGKDDGANSGQPETISNELASAISDGLYFYEQELHAKRSSNSRNKIGTVNKPGDFKASINATSLLHLKANINIGNSASEVSVHANSRRRQNKGIGKTHALHKQRLFPSNFRNYGNRRNHHGMVSESPPSNSVGFFFGSTPPENTGLMSSKLSCSPHSILSGSPPVGSMPNSFPPFQHPSHQLLEENQFKQQKYLKFHKKCLSDRKRLGIGCSEEMNTLYRFWSYFLRDMFNKSMYDEFHKLAIEDAAAMYNYGLECLFRFYSYGLEKHFREDLYDDFEHLTLEFYEKGNLYGLEKYWAFHHFREDRGSSEPLWKHPELERLLREEYCSLEDFRAKEKVSGKECSSSCRSGGEVTP</sequence>
<dbReference type="AlphaFoldDB" id="A0A9E7HHD8"/>
<evidence type="ECO:0000313" key="6">
    <source>
        <dbReference type="Proteomes" id="UP001055439"/>
    </source>
</evidence>
<evidence type="ECO:0000256" key="3">
    <source>
        <dbReference type="SAM" id="MobiDB-lite"/>
    </source>
</evidence>
<evidence type="ECO:0000313" key="5">
    <source>
        <dbReference type="EMBL" id="URE30174.1"/>
    </source>
</evidence>
<keyword evidence="6" id="KW-1185">Reference proteome</keyword>
<dbReference type="CDD" id="cd07323">
    <property type="entry name" value="LAM"/>
    <property type="match status" value="1"/>
</dbReference>
<evidence type="ECO:0000256" key="2">
    <source>
        <dbReference type="PROSITE-ProRule" id="PRU00332"/>
    </source>
</evidence>
<dbReference type="SMART" id="SM00715">
    <property type="entry name" value="LA"/>
    <property type="match status" value="1"/>
</dbReference>
<feature type="region of interest" description="Disordered" evidence="3">
    <location>
        <begin position="134"/>
        <end position="189"/>
    </location>
</feature>
<evidence type="ECO:0000256" key="1">
    <source>
        <dbReference type="ARBA" id="ARBA00022884"/>
    </source>
</evidence>
<keyword evidence="1 2" id="KW-0694">RNA-binding</keyword>
<organism evidence="5 6">
    <name type="scientific">Musa troglodytarum</name>
    <name type="common">fe'i banana</name>
    <dbReference type="NCBI Taxonomy" id="320322"/>
    <lineage>
        <taxon>Eukaryota</taxon>
        <taxon>Viridiplantae</taxon>
        <taxon>Streptophyta</taxon>
        <taxon>Embryophyta</taxon>
        <taxon>Tracheophyta</taxon>
        <taxon>Spermatophyta</taxon>
        <taxon>Magnoliopsida</taxon>
        <taxon>Liliopsida</taxon>
        <taxon>Zingiberales</taxon>
        <taxon>Musaceae</taxon>
        <taxon>Musa</taxon>
    </lineage>
</organism>
<dbReference type="Pfam" id="PF21071">
    <property type="entry name" value="LARP1_HEAT"/>
    <property type="match status" value="1"/>
</dbReference>
<dbReference type="OrthoDB" id="340227at2759"/>
<dbReference type="PANTHER" id="PTHR22792">
    <property type="entry name" value="LUPUS LA PROTEIN-RELATED"/>
    <property type="match status" value="1"/>
</dbReference>
<feature type="region of interest" description="Disordered" evidence="3">
    <location>
        <begin position="574"/>
        <end position="605"/>
    </location>
</feature>
<protein>
    <submittedName>
        <fullName evidence="5">La domain containing protein</fullName>
    </submittedName>
</protein>
<feature type="compositionally biased region" description="Polar residues" evidence="3">
    <location>
        <begin position="137"/>
        <end position="147"/>
    </location>
</feature>
<dbReference type="InterPro" id="IPR045180">
    <property type="entry name" value="La_dom_prot"/>
</dbReference>
<dbReference type="SMART" id="SM00684">
    <property type="entry name" value="DM15"/>
    <property type="match status" value="3"/>
</dbReference>
<evidence type="ECO:0000259" key="4">
    <source>
        <dbReference type="PROSITE" id="PS50961"/>
    </source>
</evidence>
<dbReference type="SUPFAM" id="SSF46785">
    <property type="entry name" value="Winged helix' DNA-binding domain"/>
    <property type="match status" value="1"/>
</dbReference>
<dbReference type="PANTHER" id="PTHR22792:SF101">
    <property type="entry name" value="LA-RELATED PROTEIN 1A"/>
    <property type="match status" value="1"/>
</dbReference>
<name>A0A9E7HHD8_9LILI</name>
<feature type="region of interest" description="Disordered" evidence="3">
    <location>
        <begin position="310"/>
        <end position="340"/>
    </location>
</feature>
<feature type="compositionally biased region" description="Low complexity" evidence="3">
    <location>
        <begin position="221"/>
        <end position="231"/>
    </location>
</feature>
<reference evidence="5" key="1">
    <citation type="submission" date="2022-05" db="EMBL/GenBank/DDBJ databases">
        <title>The Musa troglodytarum L. genome provides insights into the mechanism of non-climacteric behaviour and enrichment of carotenoids.</title>
        <authorList>
            <person name="Wang J."/>
        </authorList>
    </citation>
    <scope>NUCLEOTIDE SEQUENCE</scope>
    <source>
        <tissue evidence="5">Leaf</tissue>
    </source>
</reference>
<dbReference type="Gene3D" id="1.10.10.10">
    <property type="entry name" value="Winged helix-like DNA-binding domain superfamily/Winged helix DNA-binding domain"/>
    <property type="match status" value="1"/>
</dbReference>
<dbReference type="PROSITE" id="PS50961">
    <property type="entry name" value="HTH_LA"/>
    <property type="match status" value="1"/>
</dbReference>
<dbReference type="InterPro" id="IPR006630">
    <property type="entry name" value="La_HTH"/>
</dbReference>
<dbReference type="GO" id="GO:0000339">
    <property type="term" value="F:RNA cap binding"/>
    <property type="evidence" value="ECO:0007669"/>
    <property type="project" value="InterPro"/>
</dbReference>
<feature type="compositionally biased region" description="Basic residues" evidence="3">
    <location>
        <begin position="232"/>
        <end position="242"/>
    </location>
</feature>
<proteinExistence type="predicted"/>
<gene>
    <name evidence="5" type="ORF">MUK42_37272</name>
</gene>
<dbReference type="InterPro" id="IPR036390">
    <property type="entry name" value="WH_DNA-bd_sf"/>
</dbReference>
<dbReference type="Proteomes" id="UP001055439">
    <property type="component" value="Chromosome 8"/>
</dbReference>